<evidence type="ECO:0000256" key="1">
    <source>
        <dbReference type="SAM" id="MobiDB-lite"/>
    </source>
</evidence>
<protein>
    <submittedName>
        <fullName evidence="2">Uncharacterized protein</fullName>
    </submittedName>
</protein>
<feature type="non-terminal residue" evidence="2">
    <location>
        <position position="153"/>
    </location>
</feature>
<reference evidence="2" key="1">
    <citation type="journal article" date="2020" name="Fungal Divers.">
        <title>Resolving the Mortierellaceae phylogeny through synthesis of multi-gene phylogenetics and phylogenomics.</title>
        <authorList>
            <person name="Vandepol N."/>
            <person name="Liber J."/>
            <person name="Desiro A."/>
            <person name="Na H."/>
            <person name="Kennedy M."/>
            <person name="Barry K."/>
            <person name="Grigoriev I.V."/>
            <person name="Miller A.N."/>
            <person name="O'Donnell K."/>
            <person name="Stajich J.E."/>
            <person name="Bonito G."/>
        </authorList>
    </citation>
    <scope>NUCLEOTIDE SEQUENCE</scope>
    <source>
        <strain evidence="2">KOD1015</strain>
    </source>
</reference>
<dbReference type="AlphaFoldDB" id="A0A9P6FYC0"/>
<dbReference type="OrthoDB" id="10345608at2759"/>
<feature type="region of interest" description="Disordered" evidence="1">
    <location>
        <begin position="127"/>
        <end position="153"/>
    </location>
</feature>
<feature type="compositionally biased region" description="Acidic residues" evidence="1">
    <location>
        <begin position="35"/>
        <end position="44"/>
    </location>
</feature>
<proteinExistence type="predicted"/>
<dbReference type="Proteomes" id="UP000780801">
    <property type="component" value="Unassembled WGS sequence"/>
</dbReference>
<accession>A0A9P6FYC0</accession>
<feature type="region of interest" description="Disordered" evidence="1">
    <location>
        <begin position="1"/>
        <end position="113"/>
    </location>
</feature>
<keyword evidence="3" id="KW-1185">Reference proteome</keyword>
<dbReference type="EMBL" id="JAABOA010000564">
    <property type="protein sequence ID" value="KAF9583873.1"/>
    <property type="molecule type" value="Genomic_DNA"/>
</dbReference>
<gene>
    <name evidence="2" type="ORF">BGW38_008257</name>
</gene>
<sequence length="153" mass="16695">MTSCSPVQDPAPAKINQEGSDPKSASNHHRNVSSDIEEATDNGPEDSTALHIESSWGLQPLRLPAYTPSSAAREASHHPDSPPTTPLDDPIYRSGSKKHFGFSSRQSRASSIFPWQKHRPAVFHQYAPHRPPLSKRSSLAGLKVLPMSDPDTV</sequence>
<comment type="caution">
    <text evidence="2">The sequence shown here is derived from an EMBL/GenBank/DDBJ whole genome shotgun (WGS) entry which is preliminary data.</text>
</comment>
<evidence type="ECO:0000313" key="3">
    <source>
        <dbReference type="Proteomes" id="UP000780801"/>
    </source>
</evidence>
<organism evidence="2 3">
    <name type="scientific">Lunasporangiospora selenospora</name>
    <dbReference type="NCBI Taxonomy" id="979761"/>
    <lineage>
        <taxon>Eukaryota</taxon>
        <taxon>Fungi</taxon>
        <taxon>Fungi incertae sedis</taxon>
        <taxon>Mucoromycota</taxon>
        <taxon>Mortierellomycotina</taxon>
        <taxon>Mortierellomycetes</taxon>
        <taxon>Mortierellales</taxon>
        <taxon>Mortierellaceae</taxon>
        <taxon>Lunasporangiospora</taxon>
    </lineage>
</organism>
<name>A0A9P6FYC0_9FUNG</name>
<evidence type="ECO:0000313" key="2">
    <source>
        <dbReference type="EMBL" id="KAF9583873.1"/>
    </source>
</evidence>